<evidence type="ECO:0000256" key="3">
    <source>
        <dbReference type="ARBA" id="ARBA00022475"/>
    </source>
</evidence>
<evidence type="ECO:0000256" key="11">
    <source>
        <dbReference type="ARBA" id="ARBA00023137"/>
    </source>
</evidence>
<dbReference type="InterPro" id="IPR003856">
    <property type="entry name" value="LPS_length_determ_N"/>
</dbReference>
<keyword evidence="13" id="KW-0175">Coiled coil</keyword>
<dbReference type="InterPro" id="IPR005702">
    <property type="entry name" value="Wzc-like_C"/>
</dbReference>
<dbReference type="InterPro" id="IPR033756">
    <property type="entry name" value="YlxH/NBP35"/>
</dbReference>
<evidence type="ECO:0008006" key="20">
    <source>
        <dbReference type="Google" id="ProtNLM"/>
    </source>
</evidence>
<dbReference type="PANTHER" id="PTHR32309:SF13">
    <property type="entry name" value="FERRIC ENTEROBACTIN TRANSPORT PROTEIN FEPE"/>
    <property type="match status" value="1"/>
</dbReference>
<dbReference type="Proteomes" id="UP001138802">
    <property type="component" value="Unassembled WGS sequence"/>
</dbReference>
<dbReference type="Pfam" id="PF13807">
    <property type="entry name" value="GNVR"/>
    <property type="match status" value="1"/>
</dbReference>
<dbReference type="InterPro" id="IPR032807">
    <property type="entry name" value="GNVR"/>
</dbReference>
<comment type="caution">
    <text evidence="18">The sequence shown here is derived from an EMBL/GenBank/DDBJ whole genome shotgun (WGS) entry which is preliminary data.</text>
</comment>
<keyword evidence="5 15" id="KW-0812">Transmembrane</keyword>
<organism evidence="18 19">
    <name type="scientific">Thiocapsa imhoffii</name>
    <dbReference type="NCBI Taxonomy" id="382777"/>
    <lineage>
        <taxon>Bacteria</taxon>
        <taxon>Pseudomonadati</taxon>
        <taxon>Pseudomonadota</taxon>
        <taxon>Gammaproteobacteria</taxon>
        <taxon>Chromatiales</taxon>
        <taxon>Chromatiaceae</taxon>
        <taxon>Thiocapsa</taxon>
    </lineage>
</organism>
<evidence type="ECO:0000256" key="6">
    <source>
        <dbReference type="ARBA" id="ARBA00022741"/>
    </source>
</evidence>
<evidence type="ECO:0000313" key="18">
    <source>
        <dbReference type="EMBL" id="MBK1645063.1"/>
    </source>
</evidence>
<keyword evidence="3" id="KW-1003">Cell membrane</keyword>
<name>A0A9X1B993_9GAMM</name>
<evidence type="ECO:0000256" key="15">
    <source>
        <dbReference type="SAM" id="Phobius"/>
    </source>
</evidence>
<comment type="catalytic activity">
    <reaction evidence="12">
        <text>L-tyrosyl-[protein] + ATP = O-phospho-L-tyrosyl-[protein] + ADP + H(+)</text>
        <dbReference type="Rhea" id="RHEA:10596"/>
        <dbReference type="Rhea" id="RHEA-COMP:10136"/>
        <dbReference type="Rhea" id="RHEA-COMP:20101"/>
        <dbReference type="ChEBI" id="CHEBI:15378"/>
        <dbReference type="ChEBI" id="CHEBI:30616"/>
        <dbReference type="ChEBI" id="CHEBI:46858"/>
        <dbReference type="ChEBI" id="CHEBI:61978"/>
        <dbReference type="ChEBI" id="CHEBI:456216"/>
    </reaction>
</comment>
<keyword evidence="19" id="KW-1185">Reference proteome</keyword>
<dbReference type="SUPFAM" id="SSF52540">
    <property type="entry name" value="P-loop containing nucleoside triphosphate hydrolases"/>
    <property type="match status" value="1"/>
</dbReference>
<dbReference type="InterPro" id="IPR050445">
    <property type="entry name" value="Bact_polysacc_biosynth/exp"/>
</dbReference>
<evidence type="ECO:0000259" key="16">
    <source>
        <dbReference type="Pfam" id="PF02706"/>
    </source>
</evidence>
<keyword evidence="9 15" id="KW-1133">Transmembrane helix</keyword>
<keyword evidence="11" id="KW-0829">Tyrosine-protein kinase</keyword>
<dbReference type="FunFam" id="3.40.50.300:FF:000527">
    <property type="entry name" value="Tyrosine-protein kinase etk"/>
    <property type="match status" value="1"/>
</dbReference>
<keyword evidence="8" id="KW-0067">ATP-binding</keyword>
<evidence type="ECO:0000256" key="10">
    <source>
        <dbReference type="ARBA" id="ARBA00023136"/>
    </source>
</evidence>
<dbReference type="GO" id="GO:0005886">
    <property type="term" value="C:plasma membrane"/>
    <property type="evidence" value="ECO:0007669"/>
    <property type="project" value="UniProtKB-SubCell"/>
</dbReference>
<keyword evidence="10 15" id="KW-0472">Membrane</keyword>
<feature type="transmembrane region" description="Helical" evidence="15">
    <location>
        <begin position="61"/>
        <end position="79"/>
    </location>
</feature>
<feature type="coiled-coil region" evidence="13">
    <location>
        <begin position="254"/>
        <end position="281"/>
    </location>
</feature>
<dbReference type="InterPro" id="IPR027417">
    <property type="entry name" value="P-loop_NTPase"/>
</dbReference>
<comment type="subcellular location">
    <subcellularLocation>
        <location evidence="1">Cell membrane</location>
        <topology evidence="1">Multi-pass membrane protein</topology>
    </subcellularLocation>
</comment>
<reference evidence="18 19" key="1">
    <citation type="journal article" date="2020" name="Microorganisms">
        <title>Osmotic Adaptation and Compatible Solute Biosynthesis of Phototrophic Bacteria as Revealed from Genome Analyses.</title>
        <authorList>
            <person name="Imhoff J.F."/>
            <person name="Rahn T."/>
            <person name="Kunzel S."/>
            <person name="Keller A."/>
            <person name="Neulinger S.C."/>
        </authorList>
    </citation>
    <scope>NUCLEOTIDE SEQUENCE [LARGE SCALE GENOMIC DNA]</scope>
    <source>
        <strain evidence="18 19">DSM 21303</strain>
    </source>
</reference>
<evidence type="ECO:0000256" key="1">
    <source>
        <dbReference type="ARBA" id="ARBA00004651"/>
    </source>
</evidence>
<evidence type="ECO:0000256" key="9">
    <source>
        <dbReference type="ARBA" id="ARBA00022989"/>
    </source>
</evidence>
<evidence type="ECO:0000256" key="13">
    <source>
        <dbReference type="SAM" id="Coils"/>
    </source>
</evidence>
<keyword evidence="6" id="KW-0547">Nucleotide-binding</keyword>
<evidence type="ECO:0000313" key="19">
    <source>
        <dbReference type="Proteomes" id="UP001138802"/>
    </source>
</evidence>
<dbReference type="Pfam" id="PF02706">
    <property type="entry name" value="Wzz"/>
    <property type="match status" value="1"/>
</dbReference>
<dbReference type="Pfam" id="PF10609">
    <property type="entry name" value="ParA"/>
    <property type="match status" value="1"/>
</dbReference>
<dbReference type="GO" id="GO:0004713">
    <property type="term" value="F:protein tyrosine kinase activity"/>
    <property type="evidence" value="ECO:0007669"/>
    <property type="project" value="UniProtKB-KW"/>
</dbReference>
<sequence>MKDSSQTANPRGPSPSGEPIVAGISPGPLDPSRGLLFSNPEGEFEGLDLKRYLAILFHRKWLLILAVLLSLVVGVFQTIREPPMYRAVARVQAIPPSDSLLGYRDFSALASSRNFAGDQLQLLRSTALAERAARTLNLELTPKPSLAAGQPSFFDEMRQALSHWWLRLRGLSVEPEQEDQADRHFDDPVASNQAAIAARIRGSLVVTPVRDSNLIELSMEGSDPRIIAALLNAVARTYVNFQTELRTEDATSTRRFYEEQIERTRIQLEDAERQLTAYARSRDLIHVDDLLKHMQSEYSALRDRLGAAERGVFQAEAKLRAMREIDAQGSSEFLGSPVIQSLKTRRGELEDEYQRRLEIFLPEYPAMIQLRRQIEAIDQQMAGELDSISRSLQIDYEANLKEQQLLADRVEEARLELLKVRDETIDYNALARARDTIQAMYNGLLSRVTEAELVSGIVQDNIRIVDLASVPSRPFKPDLQANLQKAVMIGLILGLLLIVLLEYLDDTFKSSAEVEKETGCPVLGSLPFITAKARDPSPPNLALSVATNPTGPMAEASRSLRTSLLFSTAEGAPKILHTTGATAGEGKSTACISIASSFAQSGNTVLCIDADLRNPSLHAIFDVPNDVGLSNYLTSSVPPAEMTQPTSIDGLYLISSGPLPPNPVELLSSTKMMHLLKLAAERFDHVLIDGPPVVGLADALVLSQLAGATVFVIDPAQVNRVVVRESLKRLRGSQAHLIGVVLQKIGRAGRRGYGYGYGYGYKYNNQYLYGYGQERHERSQA</sequence>
<dbReference type="NCBIfam" id="TIGR01007">
    <property type="entry name" value="eps_fam"/>
    <property type="match status" value="1"/>
</dbReference>
<evidence type="ECO:0000256" key="7">
    <source>
        <dbReference type="ARBA" id="ARBA00022777"/>
    </source>
</evidence>
<feature type="domain" description="Polysaccharide chain length determinant N-terminal" evidence="16">
    <location>
        <begin position="46"/>
        <end position="135"/>
    </location>
</feature>
<gene>
    <name evidence="18" type="ORF">CKO25_10440</name>
</gene>
<evidence type="ECO:0000256" key="2">
    <source>
        <dbReference type="ARBA" id="ARBA00008883"/>
    </source>
</evidence>
<accession>A0A9X1B993</accession>
<feature type="region of interest" description="Disordered" evidence="14">
    <location>
        <begin position="1"/>
        <end position="24"/>
    </location>
</feature>
<dbReference type="EMBL" id="NRSD01000009">
    <property type="protein sequence ID" value="MBK1645063.1"/>
    <property type="molecule type" value="Genomic_DNA"/>
</dbReference>
<evidence type="ECO:0000256" key="4">
    <source>
        <dbReference type="ARBA" id="ARBA00022679"/>
    </source>
</evidence>
<dbReference type="CDD" id="cd05387">
    <property type="entry name" value="BY-kinase"/>
    <property type="match status" value="1"/>
</dbReference>
<dbReference type="RefSeq" id="WP_200387869.1">
    <property type="nucleotide sequence ID" value="NZ_NRSD01000009.1"/>
</dbReference>
<protein>
    <recommendedName>
        <fullName evidence="20">Non-specific protein-tyrosine kinase</fullName>
    </recommendedName>
</protein>
<dbReference type="GO" id="GO:0005524">
    <property type="term" value="F:ATP binding"/>
    <property type="evidence" value="ECO:0007669"/>
    <property type="project" value="UniProtKB-KW"/>
</dbReference>
<feature type="domain" description="Tyrosine-protein kinase G-rich" evidence="17">
    <location>
        <begin position="431"/>
        <end position="500"/>
    </location>
</feature>
<keyword evidence="4" id="KW-0808">Transferase</keyword>
<dbReference type="GO" id="GO:0042802">
    <property type="term" value="F:identical protein binding"/>
    <property type="evidence" value="ECO:0007669"/>
    <property type="project" value="UniProtKB-ARBA"/>
</dbReference>
<evidence type="ECO:0000256" key="14">
    <source>
        <dbReference type="SAM" id="MobiDB-lite"/>
    </source>
</evidence>
<dbReference type="Gene3D" id="3.40.50.300">
    <property type="entry name" value="P-loop containing nucleotide triphosphate hydrolases"/>
    <property type="match status" value="1"/>
</dbReference>
<proteinExistence type="inferred from homology"/>
<evidence type="ECO:0000256" key="8">
    <source>
        <dbReference type="ARBA" id="ARBA00022840"/>
    </source>
</evidence>
<evidence type="ECO:0000256" key="5">
    <source>
        <dbReference type="ARBA" id="ARBA00022692"/>
    </source>
</evidence>
<dbReference type="AlphaFoldDB" id="A0A9X1B993"/>
<comment type="similarity">
    <text evidence="2">Belongs to the etk/wzc family.</text>
</comment>
<evidence type="ECO:0000259" key="17">
    <source>
        <dbReference type="Pfam" id="PF13807"/>
    </source>
</evidence>
<keyword evidence="7" id="KW-0418">Kinase</keyword>
<dbReference type="PANTHER" id="PTHR32309">
    <property type="entry name" value="TYROSINE-PROTEIN KINASE"/>
    <property type="match status" value="1"/>
</dbReference>
<evidence type="ECO:0000256" key="12">
    <source>
        <dbReference type="ARBA" id="ARBA00053015"/>
    </source>
</evidence>